<dbReference type="PANTHER" id="PTHR37694:SF1">
    <property type="entry name" value="SLR8022 PROTEIN"/>
    <property type="match status" value="1"/>
</dbReference>
<dbReference type="Proteomes" id="UP000011721">
    <property type="component" value="Chromosome"/>
</dbReference>
<keyword evidence="3" id="KW-1185">Reference proteome</keyword>
<dbReference type="SUPFAM" id="SSF51182">
    <property type="entry name" value="RmlC-like cupins"/>
    <property type="match status" value="1"/>
</dbReference>
<sequence>MLPLITPASEVEATPIGAAKNTSMQVLIPPSAADNFIMRRITIKAGGSMPNHTNSVEHEQYVLSGSAEVGIGDKMYQAKQDDVLLIPAGVPHWYKASADEDYIFLCLIPNKKDIITLVDAS</sequence>
<dbReference type="InterPro" id="IPR011051">
    <property type="entry name" value="RmlC_Cupin_sf"/>
</dbReference>
<dbReference type="RefSeq" id="WP_015403386.1">
    <property type="nucleotide sequence ID" value="NC_020304.1"/>
</dbReference>
<dbReference type="InterPro" id="IPR013096">
    <property type="entry name" value="Cupin_2"/>
</dbReference>
<gene>
    <name evidence="2" type="ordered locus">UWK_01124</name>
</gene>
<evidence type="ECO:0000313" key="2">
    <source>
        <dbReference type="EMBL" id="AGF77692.1"/>
    </source>
</evidence>
<evidence type="ECO:0000259" key="1">
    <source>
        <dbReference type="Pfam" id="PF07883"/>
    </source>
</evidence>
<dbReference type="InterPro" id="IPR014710">
    <property type="entry name" value="RmlC-like_jellyroll"/>
</dbReference>
<dbReference type="Gene3D" id="2.60.120.10">
    <property type="entry name" value="Jelly Rolls"/>
    <property type="match status" value="1"/>
</dbReference>
<proteinExistence type="predicted"/>
<dbReference type="CDD" id="cd02222">
    <property type="entry name" value="cupin_TM1459-like"/>
    <property type="match status" value="1"/>
</dbReference>
<evidence type="ECO:0000313" key="3">
    <source>
        <dbReference type="Proteomes" id="UP000011721"/>
    </source>
</evidence>
<dbReference type="OrthoDB" id="9791297at2"/>
<dbReference type="EMBL" id="CP003985">
    <property type="protein sequence ID" value="AGF77692.1"/>
    <property type="molecule type" value="Genomic_DNA"/>
</dbReference>
<dbReference type="eggNOG" id="COG1917">
    <property type="taxonomic scope" value="Bacteria"/>
</dbReference>
<protein>
    <recommendedName>
        <fullName evidence="1">Cupin type-2 domain-containing protein</fullName>
    </recommendedName>
</protein>
<name>M1P7L9_DESSD</name>
<dbReference type="STRING" id="1167006.UWK_01124"/>
<dbReference type="KEGG" id="dsf:UWK_01124"/>
<dbReference type="Pfam" id="PF07883">
    <property type="entry name" value="Cupin_2"/>
    <property type="match status" value="1"/>
</dbReference>
<dbReference type="PANTHER" id="PTHR37694">
    <property type="entry name" value="SLR8022 PROTEIN"/>
    <property type="match status" value="1"/>
</dbReference>
<dbReference type="HOGENOM" id="CLU_116722_4_0_7"/>
<dbReference type="AlphaFoldDB" id="M1P7L9"/>
<reference evidence="3" key="1">
    <citation type="journal article" date="2013" name="Stand. Genomic Sci.">
        <title>Complete genome sequence of Desulfocapsa sulfexigens, a marine deltaproteobacterium specialized in disproportionating inorganic sulfur compounds.</title>
        <authorList>
            <person name="Finster K.W."/>
            <person name="Kjeldsen K.U."/>
            <person name="Kube M."/>
            <person name="Reinhardt R."/>
            <person name="Mussmann M."/>
            <person name="Amann R."/>
            <person name="Schreiber L."/>
        </authorList>
    </citation>
    <scope>NUCLEOTIDE SEQUENCE [LARGE SCALE GENOMIC DNA]</scope>
    <source>
        <strain evidence="3">DSM 10523 / SB164P1</strain>
    </source>
</reference>
<feature type="domain" description="Cupin type-2" evidence="1">
    <location>
        <begin position="40"/>
        <end position="107"/>
    </location>
</feature>
<organism evidence="2 3">
    <name type="scientific">Desulfocapsa sulfexigens (strain DSM 10523 / SB164P1)</name>
    <dbReference type="NCBI Taxonomy" id="1167006"/>
    <lineage>
        <taxon>Bacteria</taxon>
        <taxon>Pseudomonadati</taxon>
        <taxon>Thermodesulfobacteriota</taxon>
        <taxon>Desulfobulbia</taxon>
        <taxon>Desulfobulbales</taxon>
        <taxon>Desulfocapsaceae</taxon>
        <taxon>Desulfocapsa</taxon>
    </lineage>
</organism>
<accession>M1P7L9</accession>
<dbReference type="PATRIC" id="fig|1167006.5.peg.1250"/>